<organism evidence="2">
    <name type="scientific">Zea mays</name>
    <name type="common">Maize</name>
    <dbReference type="NCBI Taxonomy" id="4577"/>
    <lineage>
        <taxon>Eukaryota</taxon>
        <taxon>Viridiplantae</taxon>
        <taxon>Streptophyta</taxon>
        <taxon>Embryophyta</taxon>
        <taxon>Tracheophyta</taxon>
        <taxon>Spermatophyta</taxon>
        <taxon>Magnoliopsida</taxon>
        <taxon>Liliopsida</taxon>
        <taxon>Poales</taxon>
        <taxon>Poaceae</taxon>
        <taxon>PACMAD clade</taxon>
        <taxon>Panicoideae</taxon>
        <taxon>Andropogonodae</taxon>
        <taxon>Andropogoneae</taxon>
        <taxon>Tripsacinae</taxon>
        <taxon>Zea</taxon>
    </lineage>
</organism>
<dbReference type="EMBL" id="CM000780">
    <property type="protein sequence ID" value="AQK48414.1"/>
    <property type="molecule type" value="Genomic_DNA"/>
</dbReference>
<accession>A0A1D6PNI5</accession>
<name>A0A1D6PNI5_MAIZE</name>
<keyword evidence="2" id="KW-0418">Kinase</keyword>
<reference evidence="2" key="1">
    <citation type="submission" date="2015-12" db="EMBL/GenBank/DDBJ databases">
        <title>Update maize B73 reference genome by single molecule sequencing technologies.</title>
        <authorList>
            <consortium name="Maize Genome Sequencing Project"/>
            <person name="Ware D."/>
        </authorList>
    </citation>
    <scope>NUCLEOTIDE SEQUENCE</scope>
    <source>
        <tissue evidence="2">Seedling</tissue>
    </source>
</reference>
<proteinExistence type="predicted"/>
<keyword evidence="2" id="KW-0675">Receptor</keyword>
<evidence type="ECO:0000313" key="2">
    <source>
        <dbReference type="EMBL" id="AQK48414.1"/>
    </source>
</evidence>
<sequence>MIETSSWRGCNTSSNELKHVLKLCSQRLHQRGDQGLKVQRCLRQERHNNSYDKHDRRPYHANRWVEKLTEDSDVHGSSRLPTGNGGGIHGQTPREHCRWDPRAYSSGAAGTPVAAAPGYRATAGSPRFLCWISRNSGRV</sequence>
<dbReference type="GO" id="GO:0016301">
    <property type="term" value="F:kinase activity"/>
    <property type="evidence" value="ECO:0007669"/>
    <property type="project" value="UniProtKB-KW"/>
</dbReference>
<protein>
    <submittedName>
        <fullName evidence="2">Cysteine-rich receptor-like protein kinase 8</fullName>
    </submittedName>
</protein>
<feature type="region of interest" description="Disordered" evidence="1">
    <location>
        <begin position="70"/>
        <end position="101"/>
    </location>
</feature>
<gene>
    <name evidence="2" type="ORF">ZEAMMB73_Zm00001d048684</name>
</gene>
<feature type="compositionally biased region" description="Basic and acidic residues" evidence="1">
    <location>
        <begin position="92"/>
        <end position="101"/>
    </location>
</feature>
<dbReference type="AlphaFoldDB" id="A0A1D6PNI5"/>
<keyword evidence="2" id="KW-0808">Transferase</keyword>
<evidence type="ECO:0000256" key="1">
    <source>
        <dbReference type="SAM" id="MobiDB-lite"/>
    </source>
</evidence>